<feature type="repeat" description="RCC1" evidence="1">
    <location>
        <begin position="49"/>
        <end position="101"/>
    </location>
</feature>
<dbReference type="EMBL" id="CCAG010022508">
    <property type="status" value="NOT_ANNOTATED_CDS"/>
    <property type="molecule type" value="Genomic_DNA"/>
</dbReference>
<dbReference type="InterPro" id="IPR051553">
    <property type="entry name" value="Ran_GTPase-activating"/>
</dbReference>
<accession>A0A1B0FQ89</accession>
<feature type="repeat" description="RCC1" evidence="1">
    <location>
        <begin position="1"/>
        <end position="48"/>
    </location>
</feature>
<reference evidence="2" key="1">
    <citation type="submission" date="2020-05" db="UniProtKB">
        <authorList>
            <consortium name="EnsemblMetazoa"/>
        </authorList>
    </citation>
    <scope>IDENTIFICATION</scope>
    <source>
        <strain evidence="2">Yale</strain>
    </source>
</reference>
<feature type="repeat" description="RCC1" evidence="1">
    <location>
        <begin position="102"/>
        <end position="139"/>
    </location>
</feature>
<keyword evidence="3" id="KW-1185">Reference proteome</keyword>
<dbReference type="Gene3D" id="2.130.10.30">
    <property type="entry name" value="Regulator of chromosome condensation 1/beta-lactamase-inhibitor protein II"/>
    <property type="match status" value="1"/>
</dbReference>
<dbReference type="Pfam" id="PF00415">
    <property type="entry name" value="RCC1"/>
    <property type="match status" value="2"/>
</dbReference>
<dbReference type="EnsemblMetazoa" id="GMOY006089-RA">
    <property type="protein sequence ID" value="GMOY006089-PA"/>
    <property type="gene ID" value="GMOY006089"/>
</dbReference>
<dbReference type="PANTHER" id="PTHR45982:SF1">
    <property type="entry name" value="REGULATOR OF CHROMOSOME CONDENSATION"/>
    <property type="match status" value="1"/>
</dbReference>
<dbReference type="VEuPathDB" id="VectorBase:GMOY006089"/>
<name>A0A1B0FQ89_GLOMM</name>
<dbReference type="GO" id="GO:0005737">
    <property type="term" value="C:cytoplasm"/>
    <property type="evidence" value="ECO:0007669"/>
    <property type="project" value="TreeGrafter"/>
</dbReference>
<organism evidence="2 3">
    <name type="scientific">Glossina morsitans morsitans</name>
    <name type="common">Savannah tsetse fly</name>
    <dbReference type="NCBI Taxonomy" id="37546"/>
    <lineage>
        <taxon>Eukaryota</taxon>
        <taxon>Metazoa</taxon>
        <taxon>Ecdysozoa</taxon>
        <taxon>Arthropoda</taxon>
        <taxon>Hexapoda</taxon>
        <taxon>Insecta</taxon>
        <taxon>Pterygota</taxon>
        <taxon>Neoptera</taxon>
        <taxon>Endopterygota</taxon>
        <taxon>Diptera</taxon>
        <taxon>Brachycera</taxon>
        <taxon>Muscomorpha</taxon>
        <taxon>Hippoboscoidea</taxon>
        <taxon>Glossinidae</taxon>
        <taxon>Glossina</taxon>
    </lineage>
</organism>
<sequence>MWAFGLNNYKQLVCPEDISPVSCPIRINLDHVSQIAGGRHHTMLLKDDGIVQIVGRKENGRLGLRPAREDATELTTISALTQKVIVHIFCGDAQSFASTSDGKVYAWGMGSPCQLGTGSEEDALEPTLIESKQTEGIKICLLNCDDGVDESPLTVAIDKLRSTATIKIRGKLFYIYAPKGYYYVRKRFYSAMWSSHICRQLTIA</sequence>
<dbReference type="PANTHER" id="PTHR45982">
    <property type="entry name" value="REGULATOR OF CHROMOSOME CONDENSATION"/>
    <property type="match status" value="1"/>
</dbReference>
<evidence type="ECO:0000313" key="3">
    <source>
        <dbReference type="Proteomes" id="UP000092444"/>
    </source>
</evidence>
<dbReference type="PhylomeDB" id="A0A1B0FQ89"/>
<dbReference type="InterPro" id="IPR000408">
    <property type="entry name" value="Reg_chr_condens"/>
</dbReference>
<evidence type="ECO:0000256" key="1">
    <source>
        <dbReference type="PROSITE-ProRule" id="PRU00235"/>
    </source>
</evidence>
<dbReference type="PROSITE" id="PS00626">
    <property type="entry name" value="RCC1_2"/>
    <property type="match status" value="1"/>
</dbReference>
<dbReference type="GO" id="GO:0005085">
    <property type="term" value="F:guanyl-nucleotide exchange factor activity"/>
    <property type="evidence" value="ECO:0007669"/>
    <property type="project" value="TreeGrafter"/>
</dbReference>
<proteinExistence type="predicted"/>
<dbReference type="STRING" id="37546.A0A1B0FQ89"/>
<dbReference type="AlphaFoldDB" id="A0A1B0FQ89"/>
<dbReference type="Proteomes" id="UP000092444">
    <property type="component" value="Unassembled WGS sequence"/>
</dbReference>
<dbReference type="PROSITE" id="PS50012">
    <property type="entry name" value="RCC1_3"/>
    <property type="match status" value="3"/>
</dbReference>
<dbReference type="SUPFAM" id="SSF50985">
    <property type="entry name" value="RCC1/BLIP-II"/>
    <property type="match status" value="1"/>
</dbReference>
<evidence type="ECO:0000313" key="2">
    <source>
        <dbReference type="EnsemblMetazoa" id="GMOY006089-PA"/>
    </source>
</evidence>
<protein>
    <submittedName>
        <fullName evidence="2">Uncharacterized protein</fullName>
    </submittedName>
</protein>
<dbReference type="InterPro" id="IPR009091">
    <property type="entry name" value="RCC1/BLIP-II"/>
</dbReference>